<dbReference type="Proteomes" id="UP000183561">
    <property type="component" value="Unassembled WGS sequence"/>
</dbReference>
<dbReference type="InterPro" id="IPR014757">
    <property type="entry name" value="Tscrpt_reg_IclR_C"/>
</dbReference>
<dbReference type="InterPro" id="IPR036390">
    <property type="entry name" value="WH_DNA-bd_sf"/>
</dbReference>
<proteinExistence type="predicted"/>
<keyword evidence="3 9" id="KW-0238">DNA-binding</keyword>
<dbReference type="Pfam" id="PF09339">
    <property type="entry name" value="HTH_IclR"/>
    <property type="match status" value="1"/>
</dbReference>
<sequence>MNSPRSGSQAVERAIAVLACFEGGATDLTVSALAARTGLAVSTAYRIVQALVRGGLLERDEHTDCYRVGPSLISLAVPSLGRHDAEAFAPHLYSLAARVKLTASLGVAKDDVAVTVFSARPPERFCTHQLPGARQPLQTSAMGMAILAFGTASARRGSSVPVPSDLERVRRRGYAAAFSAENRDVLAVAVPVLDADGRPRGALGVQALRRRLTDDLVREIVPLMRGVAARIGAGAGTAFPAFR</sequence>
<dbReference type="SMART" id="SM00346">
    <property type="entry name" value="HTH_ICLR"/>
    <property type="match status" value="1"/>
</dbReference>
<dbReference type="PANTHER" id="PTHR30136">
    <property type="entry name" value="HELIX-TURN-HELIX TRANSCRIPTIONAL REGULATOR, ICLR FAMILY"/>
    <property type="match status" value="1"/>
</dbReference>
<reference evidence="10" key="1">
    <citation type="submission" date="2016-10" db="EMBL/GenBank/DDBJ databases">
        <authorList>
            <person name="Varghese N."/>
            <person name="Submissions S."/>
        </authorList>
    </citation>
    <scope>NUCLEOTIDE SEQUENCE [LARGE SCALE GENOMIC DNA]</scope>
    <source>
        <strain evidence="10">DSM 44498</strain>
    </source>
</reference>
<dbReference type="RefSeq" id="WP_072944141.1">
    <property type="nucleotide sequence ID" value="NZ_FNSV01000005.1"/>
</dbReference>
<evidence type="ECO:0000256" key="5">
    <source>
        <dbReference type="ARBA" id="ARBA00058938"/>
    </source>
</evidence>
<evidence type="ECO:0000256" key="2">
    <source>
        <dbReference type="ARBA" id="ARBA00023015"/>
    </source>
</evidence>
<evidence type="ECO:0000256" key="6">
    <source>
        <dbReference type="ARBA" id="ARBA00070406"/>
    </source>
</evidence>
<gene>
    <name evidence="9" type="ORF">SAMN04490239_7744</name>
</gene>
<keyword evidence="10" id="KW-1185">Reference proteome</keyword>
<dbReference type="Gene3D" id="1.10.10.10">
    <property type="entry name" value="Winged helix-like DNA-binding domain superfamily/Winged helix DNA-binding domain"/>
    <property type="match status" value="1"/>
</dbReference>
<evidence type="ECO:0000313" key="10">
    <source>
        <dbReference type="Proteomes" id="UP000183561"/>
    </source>
</evidence>
<keyword evidence="1" id="KW-0319">Glycerol metabolism</keyword>
<dbReference type="GO" id="GO:0045892">
    <property type="term" value="P:negative regulation of DNA-templated transcription"/>
    <property type="evidence" value="ECO:0007669"/>
    <property type="project" value="TreeGrafter"/>
</dbReference>
<dbReference type="OrthoDB" id="8479143at2"/>
<dbReference type="InterPro" id="IPR050707">
    <property type="entry name" value="HTH_MetabolicPath_Reg"/>
</dbReference>
<dbReference type="InterPro" id="IPR029016">
    <property type="entry name" value="GAF-like_dom_sf"/>
</dbReference>
<dbReference type="InterPro" id="IPR036388">
    <property type="entry name" value="WH-like_DNA-bd_sf"/>
</dbReference>
<evidence type="ECO:0000256" key="4">
    <source>
        <dbReference type="ARBA" id="ARBA00023163"/>
    </source>
</evidence>
<comment type="function">
    <text evidence="5">May be an activator protein for the gylABX operon.</text>
</comment>
<dbReference type="PROSITE" id="PS51077">
    <property type="entry name" value="HTH_ICLR"/>
    <property type="match status" value="1"/>
</dbReference>
<evidence type="ECO:0000256" key="3">
    <source>
        <dbReference type="ARBA" id="ARBA00023125"/>
    </source>
</evidence>
<dbReference type="InterPro" id="IPR005471">
    <property type="entry name" value="Tscrpt_reg_IclR_N"/>
</dbReference>
<dbReference type="FunFam" id="1.10.10.10:FF:000056">
    <property type="entry name" value="IclR family transcriptional regulator"/>
    <property type="match status" value="1"/>
</dbReference>
<dbReference type="Pfam" id="PF01614">
    <property type="entry name" value="IclR_C"/>
    <property type="match status" value="2"/>
</dbReference>
<protein>
    <recommendedName>
        <fullName evidence="6">Glycerol operon regulatory protein</fullName>
    </recommendedName>
</protein>
<dbReference type="GO" id="GO:0003700">
    <property type="term" value="F:DNA-binding transcription factor activity"/>
    <property type="evidence" value="ECO:0007669"/>
    <property type="project" value="TreeGrafter"/>
</dbReference>
<dbReference type="EMBL" id="FNSV01000005">
    <property type="protein sequence ID" value="SED30905.1"/>
    <property type="molecule type" value="Genomic_DNA"/>
</dbReference>
<name>A0A1H4ZM07_9NOCA</name>
<organism evidence="9 10">
    <name type="scientific">Rhodococcus koreensis</name>
    <dbReference type="NCBI Taxonomy" id="99653"/>
    <lineage>
        <taxon>Bacteria</taxon>
        <taxon>Bacillati</taxon>
        <taxon>Actinomycetota</taxon>
        <taxon>Actinomycetes</taxon>
        <taxon>Mycobacteriales</taxon>
        <taxon>Nocardiaceae</taxon>
        <taxon>Rhodococcus</taxon>
    </lineage>
</organism>
<dbReference type="GO" id="GO:0006071">
    <property type="term" value="P:glycerol metabolic process"/>
    <property type="evidence" value="ECO:0007669"/>
    <property type="project" value="UniProtKB-KW"/>
</dbReference>
<dbReference type="GO" id="GO:0003677">
    <property type="term" value="F:DNA binding"/>
    <property type="evidence" value="ECO:0007669"/>
    <property type="project" value="UniProtKB-KW"/>
</dbReference>
<dbReference type="Gene3D" id="3.30.450.40">
    <property type="match status" value="2"/>
</dbReference>
<feature type="domain" description="IclR-ED" evidence="8">
    <location>
        <begin position="71"/>
        <end position="237"/>
    </location>
</feature>
<dbReference type="SUPFAM" id="SSF55781">
    <property type="entry name" value="GAF domain-like"/>
    <property type="match status" value="1"/>
</dbReference>
<keyword evidence="4" id="KW-0804">Transcription</keyword>
<keyword evidence="2" id="KW-0805">Transcription regulation</keyword>
<dbReference type="PANTHER" id="PTHR30136:SF35">
    <property type="entry name" value="HTH-TYPE TRANSCRIPTIONAL REGULATOR RV1719"/>
    <property type="match status" value="1"/>
</dbReference>
<dbReference type="SUPFAM" id="SSF46785">
    <property type="entry name" value="Winged helix' DNA-binding domain"/>
    <property type="match status" value="1"/>
</dbReference>
<evidence type="ECO:0000256" key="1">
    <source>
        <dbReference type="ARBA" id="ARBA00022798"/>
    </source>
</evidence>
<evidence type="ECO:0000259" key="7">
    <source>
        <dbReference type="PROSITE" id="PS51077"/>
    </source>
</evidence>
<evidence type="ECO:0000313" key="9">
    <source>
        <dbReference type="EMBL" id="SED30905.1"/>
    </source>
</evidence>
<evidence type="ECO:0000259" key="8">
    <source>
        <dbReference type="PROSITE" id="PS51078"/>
    </source>
</evidence>
<feature type="domain" description="HTH iclR-type" evidence="7">
    <location>
        <begin position="8"/>
        <end position="70"/>
    </location>
</feature>
<accession>A0A1H4ZM07</accession>
<dbReference type="PROSITE" id="PS51078">
    <property type="entry name" value="ICLR_ED"/>
    <property type="match status" value="1"/>
</dbReference>
<dbReference type="AlphaFoldDB" id="A0A1H4ZM07"/>